<organism evidence="12 13">
    <name type="scientific">Aspergillus ellipticus CBS 707.79</name>
    <dbReference type="NCBI Taxonomy" id="1448320"/>
    <lineage>
        <taxon>Eukaryota</taxon>
        <taxon>Fungi</taxon>
        <taxon>Dikarya</taxon>
        <taxon>Ascomycota</taxon>
        <taxon>Pezizomycotina</taxon>
        <taxon>Eurotiomycetes</taxon>
        <taxon>Eurotiomycetidae</taxon>
        <taxon>Eurotiales</taxon>
        <taxon>Aspergillaceae</taxon>
        <taxon>Aspergillus</taxon>
        <taxon>Aspergillus subgen. Circumdati</taxon>
    </lineage>
</organism>
<dbReference type="GO" id="GO:0019748">
    <property type="term" value="P:secondary metabolic process"/>
    <property type="evidence" value="ECO:0007669"/>
    <property type="project" value="UniProtKB-ARBA"/>
</dbReference>
<dbReference type="AlphaFoldDB" id="A0A319DQB0"/>
<protein>
    <submittedName>
        <fullName evidence="12">Cytochrome P450</fullName>
    </submittedName>
</protein>
<evidence type="ECO:0000256" key="2">
    <source>
        <dbReference type="ARBA" id="ARBA00004370"/>
    </source>
</evidence>
<evidence type="ECO:0000313" key="12">
    <source>
        <dbReference type="EMBL" id="PYH90288.1"/>
    </source>
</evidence>
<dbReference type="InterPro" id="IPR036396">
    <property type="entry name" value="Cyt_P450_sf"/>
</dbReference>
<keyword evidence="8" id="KW-0560">Oxidoreductase</keyword>
<comment type="similarity">
    <text evidence="3">Belongs to the cytochrome P450 family.</text>
</comment>
<keyword evidence="5" id="KW-0812">Transmembrane</keyword>
<proteinExistence type="inferred from homology"/>
<dbReference type="InterPro" id="IPR001128">
    <property type="entry name" value="Cyt_P450"/>
</dbReference>
<dbReference type="GO" id="GO:0004497">
    <property type="term" value="F:monooxygenase activity"/>
    <property type="evidence" value="ECO:0007669"/>
    <property type="project" value="UniProtKB-KW"/>
</dbReference>
<dbReference type="Proteomes" id="UP000247810">
    <property type="component" value="Unassembled WGS sequence"/>
</dbReference>
<dbReference type="EMBL" id="KZ825989">
    <property type="protein sequence ID" value="PYH90288.1"/>
    <property type="molecule type" value="Genomic_DNA"/>
</dbReference>
<dbReference type="VEuPathDB" id="FungiDB:BO71DRAFT_462941"/>
<dbReference type="Pfam" id="PF00067">
    <property type="entry name" value="p450"/>
    <property type="match status" value="1"/>
</dbReference>
<keyword evidence="11" id="KW-0472">Membrane</keyword>
<comment type="subcellular location">
    <subcellularLocation>
        <location evidence="2">Membrane</location>
    </subcellularLocation>
</comment>
<evidence type="ECO:0000256" key="1">
    <source>
        <dbReference type="ARBA" id="ARBA00001971"/>
    </source>
</evidence>
<evidence type="ECO:0000313" key="13">
    <source>
        <dbReference type="Proteomes" id="UP000247810"/>
    </source>
</evidence>
<evidence type="ECO:0000256" key="4">
    <source>
        <dbReference type="ARBA" id="ARBA00022617"/>
    </source>
</evidence>
<dbReference type="PANTHER" id="PTHR46206">
    <property type="entry name" value="CYTOCHROME P450"/>
    <property type="match status" value="1"/>
</dbReference>
<keyword evidence="9" id="KW-0408">Iron</keyword>
<accession>A0A319DQB0</accession>
<keyword evidence="13" id="KW-1185">Reference proteome</keyword>
<dbReference type="GO" id="GO:0005506">
    <property type="term" value="F:iron ion binding"/>
    <property type="evidence" value="ECO:0007669"/>
    <property type="project" value="InterPro"/>
</dbReference>
<evidence type="ECO:0000256" key="3">
    <source>
        <dbReference type="ARBA" id="ARBA00010617"/>
    </source>
</evidence>
<reference evidence="12 13" key="1">
    <citation type="submission" date="2018-02" db="EMBL/GenBank/DDBJ databases">
        <title>The genomes of Aspergillus section Nigri reveals drivers in fungal speciation.</title>
        <authorList>
            <consortium name="DOE Joint Genome Institute"/>
            <person name="Vesth T.C."/>
            <person name="Nybo J."/>
            <person name="Theobald S."/>
            <person name="Brandl J."/>
            <person name="Frisvad J.C."/>
            <person name="Nielsen K.F."/>
            <person name="Lyhne E.K."/>
            <person name="Kogle M.E."/>
            <person name="Kuo A."/>
            <person name="Riley R."/>
            <person name="Clum A."/>
            <person name="Nolan M."/>
            <person name="Lipzen A."/>
            <person name="Salamov A."/>
            <person name="Henrissat B."/>
            <person name="Wiebenga A."/>
            <person name="De vries R.P."/>
            <person name="Grigoriev I.V."/>
            <person name="Mortensen U.H."/>
            <person name="Andersen M.R."/>
            <person name="Baker S.E."/>
        </authorList>
    </citation>
    <scope>NUCLEOTIDE SEQUENCE [LARGE SCALE GENOMIC DNA]</scope>
    <source>
        <strain evidence="12 13">CBS 707.79</strain>
    </source>
</reference>
<dbReference type="PANTHER" id="PTHR46206:SF5">
    <property type="entry name" value="P450, PUTATIVE (EUROFUNG)-RELATED"/>
    <property type="match status" value="1"/>
</dbReference>
<evidence type="ECO:0000256" key="6">
    <source>
        <dbReference type="ARBA" id="ARBA00022723"/>
    </source>
</evidence>
<dbReference type="GO" id="GO:0016020">
    <property type="term" value="C:membrane"/>
    <property type="evidence" value="ECO:0007669"/>
    <property type="project" value="UniProtKB-SubCell"/>
</dbReference>
<dbReference type="OrthoDB" id="1844152at2759"/>
<dbReference type="GO" id="GO:0020037">
    <property type="term" value="F:heme binding"/>
    <property type="evidence" value="ECO:0007669"/>
    <property type="project" value="InterPro"/>
</dbReference>
<dbReference type="STRING" id="1448320.A0A319DQB0"/>
<evidence type="ECO:0000256" key="11">
    <source>
        <dbReference type="ARBA" id="ARBA00023136"/>
    </source>
</evidence>
<evidence type="ECO:0000256" key="10">
    <source>
        <dbReference type="ARBA" id="ARBA00023033"/>
    </source>
</evidence>
<evidence type="ECO:0000256" key="8">
    <source>
        <dbReference type="ARBA" id="ARBA00023002"/>
    </source>
</evidence>
<comment type="cofactor">
    <cofactor evidence="1">
        <name>heme</name>
        <dbReference type="ChEBI" id="CHEBI:30413"/>
    </cofactor>
</comment>
<keyword evidence="10" id="KW-0503">Monooxygenase</keyword>
<gene>
    <name evidence="12" type="ORF">BO71DRAFT_462941</name>
</gene>
<name>A0A319DQB0_9EURO</name>
<dbReference type="Gene3D" id="1.10.630.10">
    <property type="entry name" value="Cytochrome P450"/>
    <property type="match status" value="1"/>
</dbReference>
<keyword evidence="7" id="KW-1133">Transmembrane helix</keyword>
<keyword evidence="6" id="KW-0479">Metal-binding</keyword>
<sequence>MLILNPEQRNVYIGGTSILLFGQWLTSLEFVIDGAGMISGIYRRLRGDKSFAIPALGKYQVLVSSEKQIRELGQSSEEVRSFHAAMEQRIKHKYTLSGFEHNDVDPNNDVPRRVLKVLLRMNLPTVQRGLEPLIRDSLAQGLTGKDADGWSRTSGFTLYKHLIARINNHVLLGSELASNPRFEDAVNRYLQDAVVTMELYHHLPSILVPLVAPAMMRWSGAMHFIADSLSAEIEKRVIENQKASHNASSRYDCIQWVMEASKTPAQRTVLRTTQRMFGILFASAHQMSMARVYAMFDLCLHLEYIEHLRKEIEQARSLSDTEDHFNNLPLLDSFLRESARINALDALTIQRLALSPYTFADGTHVPAGNLVAVPQAAVLNPAPRSAQRIF</sequence>
<evidence type="ECO:0000256" key="9">
    <source>
        <dbReference type="ARBA" id="ARBA00023004"/>
    </source>
</evidence>
<dbReference type="GO" id="GO:0016705">
    <property type="term" value="F:oxidoreductase activity, acting on paired donors, with incorporation or reduction of molecular oxygen"/>
    <property type="evidence" value="ECO:0007669"/>
    <property type="project" value="InterPro"/>
</dbReference>
<keyword evidence="4" id="KW-0349">Heme</keyword>
<evidence type="ECO:0000256" key="7">
    <source>
        <dbReference type="ARBA" id="ARBA00022989"/>
    </source>
</evidence>
<dbReference type="SUPFAM" id="SSF48264">
    <property type="entry name" value="Cytochrome P450"/>
    <property type="match status" value="1"/>
</dbReference>
<evidence type="ECO:0000256" key="5">
    <source>
        <dbReference type="ARBA" id="ARBA00022692"/>
    </source>
</evidence>